<keyword evidence="3" id="KW-0274">FAD</keyword>
<dbReference type="PRINTS" id="PR00368">
    <property type="entry name" value="FADPNR"/>
</dbReference>
<dbReference type="Gene3D" id="3.50.50.60">
    <property type="entry name" value="FAD/NAD(P)-binding domain"/>
    <property type="match status" value="2"/>
</dbReference>
<dbReference type="OrthoDB" id="4475657at2"/>
<dbReference type="Pfam" id="PF14759">
    <property type="entry name" value="Reductase_C"/>
    <property type="match status" value="1"/>
</dbReference>
<reference evidence="7 8" key="1">
    <citation type="submission" date="2016-10" db="EMBL/GenBank/DDBJ databases">
        <authorList>
            <person name="de Groot N.N."/>
        </authorList>
    </citation>
    <scope>NUCLEOTIDE SEQUENCE [LARGE SCALE GENOMIC DNA]</scope>
    <source>
        <strain evidence="7 8">CGMCC 4.1877</strain>
    </source>
</reference>
<evidence type="ECO:0000313" key="7">
    <source>
        <dbReference type="EMBL" id="SFO24938.1"/>
    </source>
</evidence>
<evidence type="ECO:0000256" key="2">
    <source>
        <dbReference type="ARBA" id="ARBA00022630"/>
    </source>
</evidence>
<dbReference type="GO" id="GO:0051213">
    <property type="term" value="F:dioxygenase activity"/>
    <property type="evidence" value="ECO:0007669"/>
    <property type="project" value="UniProtKB-KW"/>
</dbReference>
<dbReference type="PANTHER" id="PTHR43557">
    <property type="entry name" value="APOPTOSIS-INDUCING FACTOR 1"/>
    <property type="match status" value="1"/>
</dbReference>
<evidence type="ECO:0000259" key="6">
    <source>
        <dbReference type="Pfam" id="PF14759"/>
    </source>
</evidence>
<dbReference type="Proteomes" id="UP000199614">
    <property type="component" value="Unassembled WGS sequence"/>
</dbReference>
<dbReference type="RefSeq" id="WP_093352217.1">
    <property type="nucleotide sequence ID" value="NZ_FOUY01000039.1"/>
</dbReference>
<dbReference type="Gene3D" id="3.30.390.30">
    <property type="match status" value="1"/>
</dbReference>
<name>A0A1I5FMC5_PSUAM</name>
<feature type="domain" description="FAD/NAD(P)-binding" evidence="5">
    <location>
        <begin position="13"/>
        <end position="314"/>
    </location>
</feature>
<sequence>MSEPQNLPARTGVLVVGAGEAGVRVAASLRELGHDEPILLLGDEPHPPYQRPPLSKAFLDGTTDHDTLALRTPDFFREARIEVRTGRPVADLEIDDSGAGSARCAGGDTVAFDHLVLATGARARTLPIGGADLDGVCTLRSLHDAETLRARLARAHRVVVLGAGYIGLEAAAVASARGLDTTVVERENRLLSRVSAAPLSEFLLDRHRAWGVRFELDTEVREIVGDSGRVQAVKLADGRELPADLVVVGVGAVPGTELAEKLGLEVRRGIVVDTAGRTSHRGVFAAGDCTVLPHPHLSDELLGVESVQNANDQARAVAAAVAGVAPPPPAVPWFWSDQRDLKLQIAGISSGHDSYVVRSSSSGNDVTVLYYREGALIASESVNRPKDFMAVKRALGKDRTIPPTAAADPDTLLKDLIIDRT</sequence>
<keyword evidence="8" id="KW-1185">Reference proteome</keyword>
<keyword evidence="4" id="KW-0560">Oxidoreductase</keyword>
<dbReference type="InterPro" id="IPR050446">
    <property type="entry name" value="FAD-oxidoreductase/Apoptosis"/>
</dbReference>
<dbReference type="Pfam" id="PF07992">
    <property type="entry name" value="Pyr_redox_2"/>
    <property type="match status" value="1"/>
</dbReference>
<gene>
    <name evidence="7" type="ORF">SAMN05216207_103934</name>
</gene>
<dbReference type="SUPFAM" id="SSF55424">
    <property type="entry name" value="FAD/NAD-linked reductases, dimerisation (C-terminal) domain"/>
    <property type="match status" value="1"/>
</dbReference>
<evidence type="ECO:0000259" key="5">
    <source>
        <dbReference type="Pfam" id="PF07992"/>
    </source>
</evidence>
<dbReference type="PRINTS" id="PR00411">
    <property type="entry name" value="PNDRDTASEI"/>
</dbReference>
<dbReference type="EMBL" id="FOUY01000039">
    <property type="protein sequence ID" value="SFO24938.1"/>
    <property type="molecule type" value="Genomic_DNA"/>
</dbReference>
<dbReference type="AlphaFoldDB" id="A0A1I5FMC5"/>
<organism evidence="7 8">
    <name type="scientific">Pseudonocardia ammonioxydans</name>
    <dbReference type="NCBI Taxonomy" id="260086"/>
    <lineage>
        <taxon>Bacteria</taxon>
        <taxon>Bacillati</taxon>
        <taxon>Actinomycetota</taxon>
        <taxon>Actinomycetes</taxon>
        <taxon>Pseudonocardiales</taxon>
        <taxon>Pseudonocardiaceae</taxon>
        <taxon>Pseudonocardia</taxon>
    </lineage>
</organism>
<dbReference type="InterPro" id="IPR028202">
    <property type="entry name" value="Reductase_C"/>
</dbReference>
<keyword evidence="2" id="KW-0285">Flavoprotein</keyword>
<dbReference type="PANTHER" id="PTHR43557:SF2">
    <property type="entry name" value="RIESKE DOMAIN-CONTAINING PROTEIN-RELATED"/>
    <property type="match status" value="1"/>
</dbReference>
<feature type="domain" description="Reductase C-terminal" evidence="6">
    <location>
        <begin position="333"/>
        <end position="416"/>
    </location>
</feature>
<evidence type="ECO:0000256" key="3">
    <source>
        <dbReference type="ARBA" id="ARBA00022827"/>
    </source>
</evidence>
<dbReference type="STRING" id="260086.SAMN05216207_103934"/>
<keyword evidence="7" id="KW-0223">Dioxygenase</keyword>
<accession>A0A1I5FMC5</accession>
<proteinExistence type="predicted"/>
<dbReference type="InterPro" id="IPR023753">
    <property type="entry name" value="FAD/NAD-binding_dom"/>
</dbReference>
<dbReference type="GO" id="GO:0016651">
    <property type="term" value="F:oxidoreductase activity, acting on NAD(P)H"/>
    <property type="evidence" value="ECO:0007669"/>
    <property type="project" value="TreeGrafter"/>
</dbReference>
<evidence type="ECO:0000256" key="4">
    <source>
        <dbReference type="ARBA" id="ARBA00023002"/>
    </source>
</evidence>
<protein>
    <submittedName>
        <fullName evidence="7">3-phenylpropionate/trans-cinnamate dioxygenase ferredoxin reductase subunit</fullName>
    </submittedName>
</protein>
<dbReference type="GO" id="GO:0005737">
    <property type="term" value="C:cytoplasm"/>
    <property type="evidence" value="ECO:0007669"/>
    <property type="project" value="TreeGrafter"/>
</dbReference>
<dbReference type="InterPro" id="IPR036188">
    <property type="entry name" value="FAD/NAD-bd_sf"/>
</dbReference>
<dbReference type="SUPFAM" id="SSF51905">
    <property type="entry name" value="FAD/NAD(P)-binding domain"/>
    <property type="match status" value="1"/>
</dbReference>
<dbReference type="InterPro" id="IPR016156">
    <property type="entry name" value="FAD/NAD-linked_Rdtase_dimer_sf"/>
</dbReference>
<evidence type="ECO:0000313" key="8">
    <source>
        <dbReference type="Proteomes" id="UP000199614"/>
    </source>
</evidence>
<evidence type="ECO:0000256" key="1">
    <source>
        <dbReference type="ARBA" id="ARBA00001974"/>
    </source>
</evidence>
<comment type="cofactor">
    <cofactor evidence="1">
        <name>FAD</name>
        <dbReference type="ChEBI" id="CHEBI:57692"/>
    </cofactor>
</comment>